<dbReference type="SMART" id="SM00494">
    <property type="entry name" value="ChtBD2"/>
    <property type="match status" value="2"/>
</dbReference>
<dbReference type="Proteomes" id="UP001328107">
    <property type="component" value="Unassembled WGS sequence"/>
</dbReference>
<feature type="domain" description="Chitin-binding type-2" evidence="7">
    <location>
        <begin position="46"/>
        <end position="102"/>
    </location>
</feature>
<feature type="domain" description="Chitin-binding type-2" evidence="7">
    <location>
        <begin position="137"/>
        <end position="176"/>
    </location>
</feature>
<accession>A0AAN5C0B1</accession>
<dbReference type="EMBL" id="BTRK01000001">
    <property type="protein sequence ID" value="GMR32058.1"/>
    <property type="molecule type" value="Genomic_DNA"/>
</dbReference>
<organism evidence="8 9">
    <name type="scientific">Pristionchus mayeri</name>
    <dbReference type="NCBI Taxonomy" id="1317129"/>
    <lineage>
        <taxon>Eukaryota</taxon>
        <taxon>Metazoa</taxon>
        <taxon>Ecdysozoa</taxon>
        <taxon>Nematoda</taxon>
        <taxon>Chromadorea</taxon>
        <taxon>Rhabditida</taxon>
        <taxon>Rhabditina</taxon>
        <taxon>Diplogasteromorpha</taxon>
        <taxon>Diplogasteroidea</taxon>
        <taxon>Neodiplogasteridae</taxon>
        <taxon>Pristionchus</taxon>
    </lineage>
</organism>
<keyword evidence="2" id="KW-0147">Chitin-binding</keyword>
<feature type="non-terminal residue" evidence="8">
    <location>
        <position position="176"/>
    </location>
</feature>
<keyword evidence="6" id="KW-0325">Glycoprotein</keyword>
<dbReference type="PANTHER" id="PTHR23301:SF0">
    <property type="entry name" value="CHITIN-BINDING TYPE-2 DOMAIN-CONTAINING PROTEIN-RELATED"/>
    <property type="match status" value="1"/>
</dbReference>
<dbReference type="InterPro" id="IPR051940">
    <property type="entry name" value="Chitin_bind-dev_reg"/>
</dbReference>
<gene>
    <name evidence="8" type="ORF">PMAYCL1PPCAC_02253</name>
</gene>
<protein>
    <recommendedName>
        <fullName evidence="7">Chitin-binding type-2 domain-containing protein</fullName>
    </recommendedName>
</protein>
<keyword evidence="1" id="KW-0217">Developmental protein</keyword>
<evidence type="ECO:0000256" key="1">
    <source>
        <dbReference type="ARBA" id="ARBA00022473"/>
    </source>
</evidence>
<evidence type="ECO:0000259" key="7">
    <source>
        <dbReference type="PROSITE" id="PS50940"/>
    </source>
</evidence>
<dbReference type="Gene3D" id="3.20.20.80">
    <property type="entry name" value="Glycosidases"/>
    <property type="match status" value="2"/>
</dbReference>
<name>A0AAN5C0B1_9BILA</name>
<feature type="non-terminal residue" evidence="8">
    <location>
        <position position="1"/>
    </location>
</feature>
<evidence type="ECO:0000256" key="2">
    <source>
        <dbReference type="ARBA" id="ARBA00022669"/>
    </source>
</evidence>
<dbReference type="GO" id="GO:0008061">
    <property type="term" value="F:chitin binding"/>
    <property type="evidence" value="ECO:0007669"/>
    <property type="project" value="UniProtKB-KW"/>
</dbReference>
<dbReference type="PROSITE" id="PS50940">
    <property type="entry name" value="CHIT_BIND_II"/>
    <property type="match status" value="2"/>
</dbReference>
<proteinExistence type="predicted"/>
<dbReference type="SUPFAM" id="SSF57625">
    <property type="entry name" value="Invertebrate chitin-binding proteins"/>
    <property type="match status" value="2"/>
</dbReference>
<keyword evidence="5" id="KW-1015">Disulfide bond</keyword>
<dbReference type="AlphaFoldDB" id="A0AAN5C0B1"/>
<dbReference type="PANTHER" id="PTHR23301">
    <property type="entry name" value="CHITIN BINDING PERITROPHIN-A"/>
    <property type="match status" value="1"/>
</dbReference>
<keyword evidence="4" id="KW-0677">Repeat</keyword>
<dbReference type="InterPro" id="IPR036508">
    <property type="entry name" value="Chitin-bd_dom_sf"/>
</dbReference>
<dbReference type="Pfam" id="PF01607">
    <property type="entry name" value="CBM_14"/>
    <property type="match status" value="2"/>
</dbReference>
<dbReference type="GO" id="GO:0005576">
    <property type="term" value="C:extracellular region"/>
    <property type="evidence" value="ECO:0007669"/>
    <property type="project" value="InterPro"/>
</dbReference>
<evidence type="ECO:0000256" key="5">
    <source>
        <dbReference type="ARBA" id="ARBA00023157"/>
    </source>
</evidence>
<keyword evidence="3" id="KW-0732">Signal</keyword>
<sequence length="176" mass="18519">CEVREKIPACGGSRPSSLASSPSLPVTPSAYAQPKAMIAPARNPAPEFCTGKADGVYSTGCETYFHTCTNGVTYKMACPPGLFYDIAHKMCDSKENIVACGGARPAIPAAPSVPSPYGSPMVTPSPVRDVVPVVPLEKFCSGKADGVHSEGCQTFYYSCTNGITYKMLCPSGLFYD</sequence>
<reference evidence="9" key="1">
    <citation type="submission" date="2022-10" db="EMBL/GenBank/DDBJ databases">
        <title>Genome assembly of Pristionchus species.</title>
        <authorList>
            <person name="Yoshida K."/>
            <person name="Sommer R.J."/>
        </authorList>
    </citation>
    <scope>NUCLEOTIDE SEQUENCE [LARGE SCALE GENOMIC DNA]</scope>
    <source>
        <strain evidence="9">RS5460</strain>
    </source>
</reference>
<evidence type="ECO:0000256" key="6">
    <source>
        <dbReference type="ARBA" id="ARBA00023180"/>
    </source>
</evidence>
<evidence type="ECO:0000256" key="3">
    <source>
        <dbReference type="ARBA" id="ARBA00022729"/>
    </source>
</evidence>
<dbReference type="InterPro" id="IPR002557">
    <property type="entry name" value="Chitin-bd_dom"/>
</dbReference>
<evidence type="ECO:0000313" key="8">
    <source>
        <dbReference type="EMBL" id="GMR32058.1"/>
    </source>
</evidence>
<keyword evidence="9" id="KW-1185">Reference proteome</keyword>
<evidence type="ECO:0000256" key="4">
    <source>
        <dbReference type="ARBA" id="ARBA00022737"/>
    </source>
</evidence>
<evidence type="ECO:0000313" key="9">
    <source>
        <dbReference type="Proteomes" id="UP001328107"/>
    </source>
</evidence>
<comment type="caution">
    <text evidence="8">The sequence shown here is derived from an EMBL/GenBank/DDBJ whole genome shotgun (WGS) entry which is preliminary data.</text>
</comment>